<dbReference type="InterPro" id="IPR050189">
    <property type="entry name" value="MFS_Efflux_Transporters"/>
</dbReference>
<feature type="transmembrane region" description="Helical" evidence="6">
    <location>
        <begin position="217"/>
        <end position="239"/>
    </location>
</feature>
<dbReference type="Pfam" id="PF07690">
    <property type="entry name" value="MFS_1"/>
    <property type="match status" value="1"/>
</dbReference>
<feature type="transmembrane region" description="Helical" evidence="6">
    <location>
        <begin position="173"/>
        <end position="196"/>
    </location>
</feature>
<feature type="transmembrane region" description="Helical" evidence="6">
    <location>
        <begin position="251"/>
        <end position="271"/>
    </location>
</feature>
<comment type="subcellular location">
    <subcellularLocation>
        <location evidence="1">Cell membrane</location>
        <topology evidence="1">Multi-pass membrane protein</topology>
    </subcellularLocation>
</comment>
<keyword evidence="10" id="KW-1185">Reference proteome</keyword>
<dbReference type="PANTHER" id="PTHR43124">
    <property type="entry name" value="PURINE EFFLUX PUMP PBUE"/>
    <property type="match status" value="1"/>
</dbReference>
<evidence type="ECO:0000256" key="1">
    <source>
        <dbReference type="ARBA" id="ARBA00004651"/>
    </source>
</evidence>
<evidence type="ECO:0000313" key="11">
    <source>
        <dbReference type="Proteomes" id="UP000278036"/>
    </source>
</evidence>
<sequence>MRPHEECSEQNATSDAASWAGVASIAAGAFLLVTTEFLPIGMLSPIAAGFRVTEGTAGLAVTAPGFIAAIAAPVMTIAAGRVDRRTVIVVMTLAIIVSNVIAAAAPDFTIFLIGRLILGVAVGGLWSFAVAIGRRLVPESAGARATSIISAGISAGTVCGMPVGAVAGDLVGWRWVFAANALLGLLIILAQVRFLPRLPTIVPINVARLIDFARVPMARIGLIASGFVAAGHFIAYTFLEPHLRDSLAFGQSGVALALAGYAVAGIAGAFAGEHLAIRNIRQALAVSSAAVGLFVVAAASLAGAPTAAVIMVMLWGFTFGAVPVCVQVWMFTSSPKLYEAGSALMVSAFQVALAAGAAVGGLLVDSSGIGAAFLVGGVVCVVGAFIPLLSRTPDASPSTLPPP</sequence>
<evidence type="ECO:0000256" key="4">
    <source>
        <dbReference type="ARBA" id="ARBA00022989"/>
    </source>
</evidence>
<evidence type="ECO:0000313" key="9">
    <source>
        <dbReference type="EMBL" id="RMI16874.1"/>
    </source>
</evidence>
<gene>
    <name evidence="8" type="ORF">D6Z83_20980</name>
    <name evidence="9" type="ORF">EBE87_25070</name>
</gene>
<dbReference type="Proteomes" id="UP000278036">
    <property type="component" value="Unassembled WGS sequence"/>
</dbReference>
<reference evidence="8 11" key="1">
    <citation type="submission" date="2018-09" db="EMBL/GenBank/DDBJ databases">
        <title>Roseomonas sp. nov., isolated from feces of Tibetan antelopes in the Qinghai-Tibet plateau, China.</title>
        <authorList>
            <person name="Tian Z."/>
        </authorList>
    </citation>
    <scope>NUCLEOTIDE SEQUENCE [LARGE SCALE GENOMIC DNA]</scope>
    <source>
        <strain evidence="9 10">Z23</strain>
        <strain evidence="8 11">Z24</strain>
    </source>
</reference>
<evidence type="ECO:0000259" key="7">
    <source>
        <dbReference type="PROSITE" id="PS50850"/>
    </source>
</evidence>
<evidence type="ECO:0000313" key="10">
    <source>
        <dbReference type="Proteomes" id="UP000274097"/>
    </source>
</evidence>
<dbReference type="RefSeq" id="WP_120640172.1">
    <property type="nucleotide sequence ID" value="NZ_RAQU01000174.1"/>
</dbReference>
<feature type="transmembrane region" description="Helical" evidence="6">
    <location>
        <begin position="369"/>
        <end position="389"/>
    </location>
</feature>
<dbReference type="Gene3D" id="1.20.1250.20">
    <property type="entry name" value="MFS general substrate transporter like domains"/>
    <property type="match status" value="1"/>
</dbReference>
<feature type="transmembrane region" description="Helical" evidence="6">
    <location>
        <begin position="16"/>
        <end position="38"/>
    </location>
</feature>
<dbReference type="PROSITE" id="PS50850">
    <property type="entry name" value="MFS"/>
    <property type="match status" value="1"/>
</dbReference>
<dbReference type="OrthoDB" id="9812189at2"/>
<dbReference type="PANTHER" id="PTHR43124:SF3">
    <property type="entry name" value="CHLORAMPHENICOL EFFLUX PUMP RV0191"/>
    <property type="match status" value="1"/>
</dbReference>
<feature type="transmembrane region" description="Helical" evidence="6">
    <location>
        <begin position="110"/>
        <end position="133"/>
    </location>
</feature>
<evidence type="ECO:0000256" key="5">
    <source>
        <dbReference type="ARBA" id="ARBA00023136"/>
    </source>
</evidence>
<evidence type="ECO:0000313" key="8">
    <source>
        <dbReference type="EMBL" id="RKK02212.1"/>
    </source>
</evidence>
<accession>A0A3A9J6X9</accession>
<dbReference type="FunCoup" id="A0A3A9J6X9">
    <property type="interactions" value="109"/>
</dbReference>
<proteinExistence type="predicted"/>
<dbReference type="EMBL" id="RAQU01000174">
    <property type="protein sequence ID" value="RKK02212.1"/>
    <property type="molecule type" value="Genomic_DNA"/>
</dbReference>
<dbReference type="CDD" id="cd17324">
    <property type="entry name" value="MFS_NepI_like"/>
    <property type="match status" value="1"/>
</dbReference>
<evidence type="ECO:0000256" key="2">
    <source>
        <dbReference type="ARBA" id="ARBA00022475"/>
    </source>
</evidence>
<feature type="transmembrane region" description="Helical" evidence="6">
    <location>
        <begin position="86"/>
        <end position="104"/>
    </location>
</feature>
<dbReference type="SUPFAM" id="SSF103473">
    <property type="entry name" value="MFS general substrate transporter"/>
    <property type="match status" value="1"/>
</dbReference>
<protein>
    <submittedName>
        <fullName evidence="8">MFS transporter</fullName>
    </submittedName>
</protein>
<feature type="transmembrane region" description="Helical" evidence="6">
    <location>
        <begin position="283"/>
        <end position="302"/>
    </location>
</feature>
<dbReference type="Proteomes" id="UP000274097">
    <property type="component" value="Unassembled WGS sequence"/>
</dbReference>
<dbReference type="InterPro" id="IPR020846">
    <property type="entry name" value="MFS_dom"/>
</dbReference>
<feature type="transmembrane region" description="Helical" evidence="6">
    <location>
        <begin position="145"/>
        <end position="167"/>
    </location>
</feature>
<feature type="domain" description="Major facilitator superfamily (MFS) profile" evidence="7">
    <location>
        <begin position="21"/>
        <end position="395"/>
    </location>
</feature>
<dbReference type="InterPro" id="IPR011701">
    <property type="entry name" value="MFS"/>
</dbReference>
<keyword evidence="2" id="KW-1003">Cell membrane</keyword>
<dbReference type="AlphaFoldDB" id="A0A3A9J6X9"/>
<organism evidence="8 11">
    <name type="scientific">Teichococcus wenyumeiae</name>
    <dbReference type="NCBI Taxonomy" id="2478470"/>
    <lineage>
        <taxon>Bacteria</taxon>
        <taxon>Pseudomonadati</taxon>
        <taxon>Pseudomonadota</taxon>
        <taxon>Alphaproteobacteria</taxon>
        <taxon>Acetobacterales</taxon>
        <taxon>Roseomonadaceae</taxon>
        <taxon>Roseomonas</taxon>
    </lineage>
</organism>
<feature type="transmembrane region" description="Helical" evidence="6">
    <location>
        <begin position="58"/>
        <end position="79"/>
    </location>
</feature>
<dbReference type="GO" id="GO:0005886">
    <property type="term" value="C:plasma membrane"/>
    <property type="evidence" value="ECO:0007669"/>
    <property type="project" value="UniProtKB-SubCell"/>
</dbReference>
<dbReference type="GO" id="GO:0022857">
    <property type="term" value="F:transmembrane transporter activity"/>
    <property type="evidence" value="ECO:0007669"/>
    <property type="project" value="InterPro"/>
</dbReference>
<keyword evidence="3 6" id="KW-0812">Transmembrane</keyword>
<feature type="transmembrane region" description="Helical" evidence="6">
    <location>
        <begin position="343"/>
        <end position="363"/>
    </location>
</feature>
<dbReference type="InterPro" id="IPR036259">
    <property type="entry name" value="MFS_trans_sf"/>
</dbReference>
<dbReference type="InParanoid" id="A0A3A9J6X9"/>
<keyword evidence="4 6" id="KW-1133">Transmembrane helix</keyword>
<feature type="transmembrane region" description="Helical" evidence="6">
    <location>
        <begin position="308"/>
        <end position="331"/>
    </location>
</feature>
<evidence type="ECO:0000256" key="6">
    <source>
        <dbReference type="SAM" id="Phobius"/>
    </source>
</evidence>
<comment type="caution">
    <text evidence="8">The sequence shown here is derived from an EMBL/GenBank/DDBJ whole genome shotgun (WGS) entry which is preliminary data.</text>
</comment>
<dbReference type="EMBL" id="RFLX01000048">
    <property type="protein sequence ID" value="RMI16874.1"/>
    <property type="molecule type" value="Genomic_DNA"/>
</dbReference>
<name>A0A3A9J6X9_9PROT</name>
<keyword evidence="5 6" id="KW-0472">Membrane</keyword>
<evidence type="ECO:0000256" key="3">
    <source>
        <dbReference type="ARBA" id="ARBA00022692"/>
    </source>
</evidence>